<evidence type="ECO:0000256" key="1">
    <source>
        <dbReference type="SAM" id="MobiDB-lite"/>
    </source>
</evidence>
<protein>
    <recommendedName>
        <fullName evidence="4">Myb/SANT-like DNA-binding domain-containing protein</fullName>
    </recommendedName>
</protein>
<dbReference type="EMBL" id="CALNXJ010000044">
    <property type="protein sequence ID" value="CAH3148109.1"/>
    <property type="molecule type" value="Genomic_DNA"/>
</dbReference>
<feature type="compositionally biased region" description="Basic and acidic residues" evidence="1">
    <location>
        <begin position="176"/>
        <end position="194"/>
    </location>
</feature>
<reference evidence="2 3" key="1">
    <citation type="submission" date="2022-05" db="EMBL/GenBank/DDBJ databases">
        <authorList>
            <consortium name="Genoscope - CEA"/>
            <person name="William W."/>
        </authorList>
    </citation>
    <scope>NUCLEOTIDE SEQUENCE [LARGE SCALE GENOMIC DNA]</scope>
</reference>
<evidence type="ECO:0000313" key="3">
    <source>
        <dbReference type="Proteomes" id="UP001159428"/>
    </source>
</evidence>
<dbReference type="PANTHER" id="PTHR33309">
    <property type="entry name" value="KERATIN, ULTRA HIGH-SULFUR MATRIX PROTEIN-LIKE"/>
    <property type="match status" value="1"/>
</dbReference>
<dbReference type="Proteomes" id="UP001159428">
    <property type="component" value="Unassembled WGS sequence"/>
</dbReference>
<accession>A0AAU9XHP9</accession>
<feature type="compositionally biased region" description="Polar residues" evidence="1">
    <location>
        <begin position="195"/>
        <end position="207"/>
    </location>
</feature>
<feature type="region of interest" description="Disordered" evidence="1">
    <location>
        <begin position="124"/>
        <end position="155"/>
    </location>
</feature>
<dbReference type="PANTHER" id="PTHR33309:SF1">
    <property type="entry name" value="MYB_SANT-LIKE DNA-BINDING DOMAIN-CONTAINING PROTEIN"/>
    <property type="match status" value="1"/>
</dbReference>
<evidence type="ECO:0000313" key="2">
    <source>
        <dbReference type="EMBL" id="CAH3148109.1"/>
    </source>
</evidence>
<evidence type="ECO:0008006" key="4">
    <source>
        <dbReference type="Google" id="ProtNLM"/>
    </source>
</evidence>
<feature type="non-terminal residue" evidence="2">
    <location>
        <position position="1"/>
    </location>
</feature>
<comment type="caution">
    <text evidence="2">The sequence shown here is derived from an EMBL/GenBank/DDBJ whole genome shotgun (WGS) entry which is preliminary data.</text>
</comment>
<feature type="region of interest" description="Disordered" evidence="1">
    <location>
        <begin position="176"/>
        <end position="207"/>
    </location>
</feature>
<proteinExistence type="predicted"/>
<keyword evidence="3" id="KW-1185">Reference proteome</keyword>
<dbReference type="AlphaFoldDB" id="A0AAU9XHP9"/>
<sequence>QQHDNILCQEILVLEPFKEKKGSIAQGQIWDKIANNLNSFQHPQFRVTKRSVRERYTLLSDKFRAKMRDEEKESGIDTDLSDIEKTLEEIVEKEAVVEETAQNNKKKVNCAKAADMRYRTLENLGRSQKRQRKDEVENETAARGKHRRSGSDMVAYLQGKKDLVQKWKMEEMQLQKQRLEAESKKEEQSKKQHQDLMQVTLTKTKLG</sequence>
<gene>
    <name evidence="2" type="ORF">PMEA_00023704</name>
</gene>
<organism evidence="2 3">
    <name type="scientific">Pocillopora meandrina</name>
    <dbReference type="NCBI Taxonomy" id="46732"/>
    <lineage>
        <taxon>Eukaryota</taxon>
        <taxon>Metazoa</taxon>
        <taxon>Cnidaria</taxon>
        <taxon>Anthozoa</taxon>
        <taxon>Hexacorallia</taxon>
        <taxon>Scleractinia</taxon>
        <taxon>Astrocoeniina</taxon>
        <taxon>Pocilloporidae</taxon>
        <taxon>Pocillopora</taxon>
    </lineage>
</organism>
<name>A0AAU9XHP9_9CNID</name>